<dbReference type="GO" id="GO:0005886">
    <property type="term" value="C:plasma membrane"/>
    <property type="evidence" value="ECO:0007669"/>
    <property type="project" value="UniProtKB-SubCell"/>
</dbReference>
<protein>
    <submittedName>
        <fullName evidence="9">Peptide ABC transporter ATP-binding protein</fullName>
    </submittedName>
</protein>
<keyword evidence="3" id="KW-0813">Transport</keyword>
<proteinExistence type="inferred from homology"/>
<evidence type="ECO:0000256" key="1">
    <source>
        <dbReference type="ARBA" id="ARBA00004202"/>
    </source>
</evidence>
<feature type="domain" description="ABC transporter" evidence="8">
    <location>
        <begin position="5"/>
        <end position="284"/>
    </location>
</feature>
<dbReference type="InterPro" id="IPR050388">
    <property type="entry name" value="ABC_Ni/Peptide_Import"/>
</dbReference>
<evidence type="ECO:0000256" key="5">
    <source>
        <dbReference type="ARBA" id="ARBA00022741"/>
    </source>
</evidence>
<dbReference type="InterPro" id="IPR003439">
    <property type="entry name" value="ABC_transporter-like_ATP-bd"/>
</dbReference>
<dbReference type="InterPro" id="IPR017871">
    <property type="entry name" value="ABC_transporter-like_CS"/>
</dbReference>
<organism evidence="9 10">
    <name type="scientific">Candidatus Desantisbacteria bacterium CG1_02_38_46</name>
    <dbReference type="NCBI Taxonomy" id="1817893"/>
    <lineage>
        <taxon>Bacteria</taxon>
        <taxon>Candidatus Desantisiibacteriota</taxon>
    </lineage>
</organism>
<comment type="similarity">
    <text evidence="2">Belongs to the ABC transporter superfamily.</text>
</comment>
<dbReference type="CDD" id="cd03257">
    <property type="entry name" value="ABC_NikE_OppD_transporters"/>
    <property type="match status" value="1"/>
</dbReference>
<dbReference type="PROSITE" id="PS50893">
    <property type="entry name" value="ABC_TRANSPORTER_2"/>
    <property type="match status" value="1"/>
</dbReference>
<dbReference type="Proteomes" id="UP000182278">
    <property type="component" value="Unassembled WGS sequence"/>
</dbReference>
<dbReference type="Pfam" id="PF08352">
    <property type="entry name" value="oligo_HPY"/>
    <property type="match status" value="1"/>
</dbReference>
<keyword evidence="7" id="KW-0472">Membrane</keyword>
<evidence type="ECO:0000256" key="4">
    <source>
        <dbReference type="ARBA" id="ARBA00022475"/>
    </source>
</evidence>
<keyword evidence="5" id="KW-0547">Nucleotide-binding</keyword>
<evidence type="ECO:0000313" key="10">
    <source>
        <dbReference type="Proteomes" id="UP000182278"/>
    </source>
</evidence>
<evidence type="ECO:0000256" key="7">
    <source>
        <dbReference type="ARBA" id="ARBA00023136"/>
    </source>
</evidence>
<keyword evidence="4" id="KW-1003">Cell membrane</keyword>
<dbReference type="PROSITE" id="PS00211">
    <property type="entry name" value="ABC_TRANSPORTER_1"/>
    <property type="match status" value="1"/>
</dbReference>
<dbReference type="SMART" id="SM00382">
    <property type="entry name" value="AAA"/>
    <property type="match status" value="1"/>
</dbReference>
<dbReference type="SUPFAM" id="SSF52540">
    <property type="entry name" value="P-loop containing nucleoside triphosphate hydrolases"/>
    <property type="match status" value="1"/>
</dbReference>
<gene>
    <name evidence="9" type="ORF">AUJ66_02830</name>
</gene>
<dbReference type="InterPro" id="IPR027417">
    <property type="entry name" value="P-loop_NTPase"/>
</dbReference>
<dbReference type="PANTHER" id="PTHR43297:SF2">
    <property type="entry name" value="DIPEPTIDE TRANSPORT ATP-BINDING PROTEIN DPPD"/>
    <property type="match status" value="1"/>
</dbReference>
<dbReference type="NCBIfam" id="TIGR01727">
    <property type="entry name" value="oligo_HPY"/>
    <property type="match status" value="1"/>
</dbReference>
<sequence>MEKLLEVKDLRTYFYTDDGIIKAVDGVDFSLDEGETLGLVGESGCGKSVTALSIMNLVPSPGKIVEGKIYFKGRNLLNLDEEETRKIRGNEISMIFQDPFTSLNPVFTIGEQIKEAIEVHSSGRACSATKSSKLDHYSSGPPVCLSQTSGGATKEQVFNRVVELLKLVELPFPEQYYRYYPHQLSGGMQQRAMIAMALSGNPSLLIADEPTTALDVTIQTQIIKLLQRLQARLNMSIILVTHNLGIVDEIAKSVIVMYLGRIMEYTSTEDLFKNPTHPYTQGLLNAIPGVHSESKEVPRLYVIPGTIGSPLNLPKACRFYPRCEKRMKICLQEEPPLKEVATNHLVRCWLA</sequence>
<dbReference type="EMBL" id="MNUO01000044">
    <property type="protein sequence ID" value="OIN97563.1"/>
    <property type="molecule type" value="Genomic_DNA"/>
</dbReference>
<evidence type="ECO:0000256" key="2">
    <source>
        <dbReference type="ARBA" id="ARBA00005417"/>
    </source>
</evidence>
<dbReference type="GO" id="GO:0015833">
    <property type="term" value="P:peptide transport"/>
    <property type="evidence" value="ECO:0007669"/>
    <property type="project" value="InterPro"/>
</dbReference>
<dbReference type="GO" id="GO:0005524">
    <property type="term" value="F:ATP binding"/>
    <property type="evidence" value="ECO:0007669"/>
    <property type="project" value="UniProtKB-KW"/>
</dbReference>
<evidence type="ECO:0000259" key="8">
    <source>
        <dbReference type="PROSITE" id="PS50893"/>
    </source>
</evidence>
<comment type="subcellular location">
    <subcellularLocation>
        <location evidence="1">Cell membrane</location>
        <topology evidence="1">Peripheral membrane protein</topology>
    </subcellularLocation>
</comment>
<comment type="caution">
    <text evidence="9">The sequence shown here is derived from an EMBL/GenBank/DDBJ whole genome shotgun (WGS) entry which is preliminary data.</text>
</comment>
<dbReference type="AlphaFoldDB" id="A0A1J4SDQ3"/>
<dbReference type="Gene3D" id="3.40.50.300">
    <property type="entry name" value="P-loop containing nucleotide triphosphate hydrolases"/>
    <property type="match status" value="1"/>
</dbReference>
<accession>A0A1J4SDQ3</accession>
<dbReference type="STRING" id="1817893.AUJ66_02830"/>
<dbReference type="PANTHER" id="PTHR43297">
    <property type="entry name" value="OLIGOPEPTIDE TRANSPORT ATP-BINDING PROTEIN APPD"/>
    <property type="match status" value="1"/>
</dbReference>
<evidence type="ECO:0000256" key="6">
    <source>
        <dbReference type="ARBA" id="ARBA00022840"/>
    </source>
</evidence>
<evidence type="ECO:0000313" key="9">
    <source>
        <dbReference type="EMBL" id="OIN97563.1"/>
    </source>
</evidence>
<keyword evidence="6 9" id="KW-0067">ATP-binding</keyword>
<name>A0A1J4SDQ3_9BACT</name>
<dbReference type="GO" id="GO:0016887">
    <property type="term" value="F:ATP hydrolysis activity"/>
    <property type="evidence" value="ECO:0007669"/>
    <property type="project" value="InterPro"/>
</dbReference>
<dbReference type="InterPro" id="IPR013563">
    <property type="entry name" value="Oligopep_ABC_C"/>
</dbReference>
<evidence type="ECO:0000256" key="3">
    <source>
        <dbReference type="ARBA" id="ARBA00022448"/>
    </source>
</evidence>
<dbReference type="Pfam" id="PF00005">
    <property type="entry name" value="ABC_tran"/>
    <property type="match status" value="1"/>
</dbReference>
<dbReference type="InterPro" id="IPR003593">
    <property type="entry name" value="AAA+_ATPase"/>
</dbReference>
<reference evidence="9 10" key="1">
    <citation type="journal article" date="2016" name="Environ. Microbiol.">
        <title>Genomic resolution of a cold subsurface aquifer community provides metabolic insights for novel microbes adapted to high CO concentrations.</title>
        <authorList>
            <person name="Probst A.J."/>
            <person name="Castelle C.J."/>
            <person name="Singh A."/>
            <person name="Brown C.T."/>
            <person name="Anantharaman K."/>
            <person name="Sharon I."/>
            <person name="Hug L.A."/>
            <person name="Burstein D."/>
            <person name="Emerson J.B."/>
            <person name="Thomas B.C."/>
            <person name="Banfield J.F."/>
        </authorList>
    </citation>
    <scope>NUCLEOTIDE SEQUENCE [LARGE SCALE GENOMIC DNA]</scope>
    <source>
        <strain evidence="9">CG1_02_38_46</strain>
    </source>
</reference>